<comment type="caution">
    <text evidence="9">The sequence shown here is derived from an EMBL/GenBank/DDBJ whole genome shotgun (WGS) entry which is preliminary data.</text>
</comment>
<evidence type="ECO:0000256" key="3">
    <source>
        <dbReference type="ARBA" id="ARBA00022793"/>
    </source>
</evidence>
<dbReference type="RefSeq" id="WP_064231518.1">
    <property type="nucleotide sequence ID" value="NZ_LVZK01000001.1"/>
</dbReference>
<dbReference type="SUPFAM" id="SSF51366">
    <property type="entry name" value="Ribulose-phoshate binding barrel"/>
    <property type="match status" value="1"/>
</dbReference>
<comment type="similarity">
    <text evidence="2">Belongs to the OMP decarboxylase family. Type 2 subfamily.</text>
</comment>
<dbReference type="EC" id="4.1.1.23" evidence="7"/>
<comment type="pathway">
    <text evidence="1">Pyrimidine metabolism; UMP biosynthesis via de novo pathway; UMP from orotate: step 2/2.</text>
</comment>
<dbReference type="InterPro" id="IPR011995">
    <property type="entry name" value="OMPdecase_type-2"/>
</dbReference>
<evidence type="ECO:0000256" key="7">
    <source>
        <dbReference type="NCBIfam" id="TIGR02127"/>
    </source>
</evidence>
<accession>A0A179B6Y9</accession>
<dbReference type="GO" id="GO:0006207">
    <property type="term" value="P:'de novo' pyrimidine nucleobase biosynthetic process"/>
    <property type="evidence" value="ECO:0007669"/>
    <property type="project" value="InterPro"/>
</dbReference>
<dbReference type="CDD" id="cd04725">
    <property type="entry name" value="OMP_decarboxylase_like"/>
    <property type="match status" value="1"/>
</dbReference>
<dbReference type="Proteomes" id="UP000078368">
    <property type="component" value="Unassembled WGS sequence"/>
</dbReference>
<gene>
    <name evidence="9" type="ORF">A4H34_07160</name>
</gene>
<evidence type="ECO:0000313" key="10">
    <source>
        <dbReference type="Proteomes" id="UP000078368"/>
    </source>
</evidence>
<evidence type="ECO:0000313" key="9">
    <source>
        <dbReference type="EMBL" id="OAP86881.1"/>
    </source>
</evidence>
<sequence length="279" mass="28493">MTTFGQRLRQSMAARGPVCAGIDPHAGLLRQWGLEDSAAGVREFSLRTIDALYDRAAAFKPQSAFYERHGAAGVAALEETLRACRDAEVPVIADVKRGDIGSTMDGYADAYLSGPLKADAFTVSPYLGPGSLEATARRAADLGGGLFVLALTSNPEGAQIQHAGSPSVAGRVVEAVAAWNEEIAPGSFGLVVGATIGDGARRLGIDLPSFPGVFLAPGIGAQGAGADELRQVFGSGIARVLASASRSILAGGPTAAGLREGFARTLAAVESALGQSESR</sequence>
<dbReference type="AlphaFoldDB" id="A0A179B6Y9"/>
<dbReference type="PANTHER" id="PTHR43375">
    <property type="entry name" value="OROTIDINE 5'-PHOSPHATE DECARBOXYLASE"/>
    <property type="match status" value="1"/>
</dbReference>
<name>A0A179B6Y9_9ACTO</name>
<dbReference type="InterPro" id="IPR011060">
    <property type="entry name" value="RibuloseP-bd_barrel"/>
</dbReference>
<feature type="domain" description="Orotidine 5'-phosphate decarboxylase" evidence="8">
    <location>
        <begin position="17"/>
        <end position="261"/>
    </location>
</feature>
<protein>
    <recommendedName>
        <fullName evidence="7">Orotidine-5'-phosphate decarboxylase</fullName>
        <ecNumber evidence="7">4.1.1.23</ecNumber>
    </recommendedName>
</protein>
<keyword evidence="5" id="KW-0456">Lyase</keyword>
<dbReference type="STRING" id="1823756.A4H34_07160"/>
<dbReference type="GO" id="GO:0044205">
    <property type="term" value="P:'de novo' UMP biosynthetic process"/>
    <property type="evidence" value="ECO:0007669"/>
    <property type="project" value="UniProtKB-UniPathway"/>
</dbReference>
<dbReference type="UniPathway" id="UPA00070">
    <property type="reaction ID" value="UER00120"/>
</dbReference>
<evidence type="ECO:0000259" key="8">
    <source>
        <dbReference type="SMART" id="SM00934"/>
    </source>
</evidence>
<dbReference type="EMBL" id="LVZK01000001">
    <property type="protein sequence ID" value="OAP86881.1"/>
    <property type="molecule type" value="Genomic_DNA"/>
</dbReference>
<proteinExistence type="inferred from homology"/>
<dbReference type="PROSITE" id="PS00156">
    <property type="entry name" value="OMPDECASE"/>
    <property type="match status" value="1"/>
</dbReference>
<evidence type="ECO:0000256" key="4">
    <source>
        <dbReference type="ARBA" id="ARBA00022975"/>
    </source>
</evidence>
<dbReference type="InterPro" id="IPR013785">
    <property type="entry name" value="Aldolase_TIM"/>
</dbReference>
<dbReference type="InterPro" id="IPR001754">
    <property type="entry name" value="OMPdeCOase_dom"/>
</dbReference>
<dbReference type="InterPro" id="IPR018089">
    <property type="entry name" value="OMPdecase_AS"/>
</dbReference>
<evidence type="ECO:0000256" key="6">
    <source>
        <dbReference type="ARBA" id="ARBA00049157"/>
    </source>
</evidence>
<keyword evidence="3" id="KW-0210">Decarboxylase</keyword>
<evidence type="ECO:0000256" key="5">
    <source>
        <dbReference type="ARBA" id="ARBA00023239"/>
    </source>
</evidence>
<organism evidence="9 10">
    <name type="scientific">Peptidiphaga gingivicola</name>
    <dbReference type="NCBI Taxonomy" id="2741497"/>
    <lineage>
        <taxon>Bacteria</taxon>
        <taxon>Bacillati</taxon>
        <taxon>Actinomycetota</taxon>
        <taxon>Actinomycetes</taxon>
        <taxon>Actinomycetales</taxon>
        <taxon>Actinomycetaceae</taxon>
        <taxon>Peptidiphaga</taxon>
    </lineage>
</organism>
<dbReference type="OrthoDB" id="9808470at2"/>
<evidence type="ECO:0000256" key="2">
    <source>
        <dbReference type="ARBA" id="ARBA00008847"/>
    </source>
</evidence>
<reference evidence="9 10" key="1">
    <citation type="submission" date="2016-04" db="EMBL/GenBank/DDBJ databases">
        <title>Peptidophaga gingivicola gen. nov., sp. nov., isolated from human subgingival plaque.</title>
        <authorList>
            <person name="Beall C.J."/>
            <person name="Mokrzan E.M."/>
            <person name="Griffen A.L."/>
            <person name="Leys E.J."/>
        </authorList>
    </citation>
    <scope>NUCLEOTIDE SEQUENCE [LARGE SCALE GENOMIC DNA]</scope>
    <source>
        <strain evidence="9 10">BA112</strain>
    </source>
</reference>
<dbReference type="Gene3D" id="3.20.20.70">
    <property type="entry name" value="Aldolase class I"/>
    <property type="match status" value="1"/>
</dbReference>
<evidence type="ECO:0000256" key="1">
    <source>
        <dbReference type="ARBA" id="ARBA00004861"/>
    </source>
</evidence>
<dbReference type="Pfam" id="PF00215">
    <property type="entry name" value="OMPdecase"/>
    <property type="match status" value="1"/>
</dbReference>
<dbReference type="NCBIfam" id="TIGR02127">
    <property type="entry name" value="pyrF_sub2"/>
    <property type="match status" value="1"/>
</dbReference>
<dbReference type="PANTHER" id="PTHR43375:SF1">
    <property type="entry name" value="OROTIDINE 5'-PHOSPHATE DECARBOXYLASE"/>
    <property type="match status" value="1"/>
</dbReference>
<dbReference type="GO" id="GO:0004590">
    <property type="term" value="F:orotidine-5'-phosphate decarboxylase activity"/>
    <property type="evidence" value="ECO:0007669"/>
    <property type="project" value="UniProtKB-UniRule"/>
</dbReference>
<dbReference type="SMART" id="SM00934">
    <property type="entry name" value="OMPdecase"/>
    <property type="match status" value="1"/>
</dbReference>
<comment type="catalytic activity">
    <reaction evidence="6">
        <text>orotidine 5'-phosphate + H(+) = UMP + CO2</text>
        <dbReference type="Rhea" id="RHEA:11596"/>
        <dbReference type="ChEBI" id="CHEBI:15378"/>
        <dbReference type="ChEBI" id="CHEBI:16526"/>
        <dbReference type="ChEBI" id="CHEBI:57538"/>
        <dbReference type="ChEBI" id="CHEBI:57865"/>
        <dbReference type="EC" id="4.1.1.23"/>
    </reaction>
</comment>
<keyword evidence="4" id="KW-0665">Pyrimidine biosynthesis</keyword>
<keyword evidence="10" id="KW-1185">Reference proteome</keyword>